<dbReference type="Proteomes" id="UP001165190">
    <property type="component" value="Unassembled WGS sequence"/>
</dbReference>
<dbReference type="OrthoDB" id="1751449at2759"/>
<organism evidence="1 2">
    <name type="scientific">Hibiscus trionum</name>
    <name type="common">Flower of an hour</name>
    <dbReference type="NCBI Taxonomy" id="183268"/>
    <lineage>
        <taxon>Eukaryota</taxon>
        <taxon>Viridiplantae</taxon>
        <taxon>Streptophyta</taxon>
        <taxon>Embryophyta</taxon>
        <taxon>Tracheophyta</taxon>
        <taxon>Spermatophyta</taxon>
        <taxon>Magnoliopsida</taxon>
        <taxon>eudicotyledons</taxon>
        <taxon>Gunneridae</taxon>
        <taxon>Pentapetalae</taxon>
        <taxon>rosids</taxon>
        <taxon>malvids</taxon>
        <taxon>Malvales</taxon>
        <taxon>Malvaceae</taxon>
        <taxon>Malvoideae</taxon>
        <taxon>Hibiscus</taxon>
    </lineage>
</organism>
<accession>A0A9W7I0U1</accession>
<name>A0A9W7I0U1_HIBTR</name>
<reference evidence="1" key="1">
    <citation type="submission" date="2023-05" db="EMBL/GenBank/DDBJ databases">
        <title>Genome and transcriptome analyses reveal genes involved in the formation of fine ridges on petal epidermal cells in Hibiscus trionum.</title>
        <authorList>
            <person name="Koshimizu S."/>
            <person name="Masuda S."/>
            <person name="Ishii T."/>
            <person name="Shirasu K."/>
            <person name="Hoshino A."/>
            <person name="Arita M."/>
        </authorList>
    </citation>
    <scope>NUCLEOTIDE SEQUENCE</scope>
    <source>
        <strain evidence="1">Hamamatsu line</strain>
    </source>
</reference>
<keyword evidence="2" id="KW-1185">Reference proteome</keyword>
<evidence type="ECO:0000313" key="1">
    <source>
        <dbReference type="EMBL" id="GMI85480.1"/>
    </source>
</evidence>
<gene>
    <name evidence="1" type="ORF">HRI_002217300</name>
</gene>
<protein>
    <submittedName>
        <fullName evidence="1">Uncharacterized protein</fullName>
    </submittedName>
</protein>
<proteinExistence type="predicted"/>
<comment type="caution">
    <text evidence="1">The sequence shown here is derived from an EMBL/GenBank/DDBJ whole genome shotgun (WGS) entry which is preliminary data.</text>
</comment>
<evidence type="ECO:0000313" key="2">
    <source>
        <dbReference type="Proteomes" id="UP001165190"/>
    </source>
</evidence>
<sequence>MAEVLDDAEFFLPPQFLTQDDFLMDKKDDFGLELDGSNPLFHYDFHFEFEFSLDLINFLVVLCWVLL</sequence>
<dbReference type="AlphaFoldDB" id="A0A9W7I0U1"/>
<dbReference type="EMBL" id="BSYR01000020">
    <property type="protein sequence ID" value="GMI85480.1"/>
    <property type="molecule type" value="Genomic_DNA"/>
</dbReference>